<feature type="coiled-coil region" evidence="1">
    <location>
        <begin position="396"/>
        <end position="427"/>
    </location>
</feature>
<feature type="coiled-coil region" evidence="1">
    <location>
        <begin position="1691"/>
        <end position="1795"/>
    </location>
</feature>
<feature type="coiled-coil region" evidence="1">
    <location>
        <begin position="659"/>
        <end position="725"/>
    </location>
</feature>
<keyword evidence="3" id="KW-1185">Reference proteome</keyword>
<protein>
    <submittedName>
        <fullName evidence="2">Uncharacterized protein</fullName>
    </submittedName>
</protein>
<organism evidence="2 3">
    <name type="scientific">Channa striata</name>
    <name type="common">Snakehead murrel</name>
    <name type="synonym">Ophicephalus striatus</name>
    <dbReference type="NCBI Taxonomy" id="64152"/>
    <lineage>
        <taxon>Eukaryota</taxon>
        <taxon>Metazoa</taxon>
        <taxon>Chordata</taxon>
        <taxon>Craniata</taxon>
        <taxon>Vertebrata</taxon>
        <taxon>Euteleostomi</taxon>
        <taxon>Actinopterygii</taxon>
        <taxon>Neopterygii</taxon>
        <taxon>Teleostei</taxon>
        <taxon>Neoteleostei</taxon>
        <taxon>Acanthomorphata</taxon>
        <taxon>Anabantaria</taxon>
        <taxon>Anabantiformes</taxon>
        <taxon>Channoidei</taxon>
        <taxon>Channidae</taxon>
        <taxon>Channa</taxon>
    </lineage>
</organism>
<feature type="coiled-coil region" evidence="1">
    <location>
        <begin position="224"/>
        <end position="328"/>
    </location>
</feature>
<evidence type="ECO:0000313" key="3">
    <source>
        <dbReference type="Proteomes" id="UP001187415"/>
    </source>
</evidence>
<feature type="coiled-coil region" evidence="1">
    <location>
        <begin position="2290"/>
        <end position="2413"/>
    </location>
</feature>
<feature type="coiled-coil region" evidence="1">
    <location>
        <begin position="778"/>
        <end position="882"/>
    </location>
</feature>
<accession>A0AA88M2D2</accession>
<reference evidence="2" key="1">
    <citation type="submission" date="2023-07" db="EMBL/GenBank/DDBJ databases">
        <title>Chromosome-level Genome Assembly of Striped Snakehead (Channa striata).</title>
        <authorList>
            <person name="Liu H."/>
        </authorList>
    </citation>
    <scope>NUCLEOTIDE SEQUENCE</scope>
    <source>
        <strain evidence="2">Gz</strain>
        <tissue evidence="2">Muscle</tissue>
    </source>
</reference>
<feature type="coiled-coil region" evidence="1">
    <location>
        <begin position="2222"/>
        <end position="2252"/>
    </location>
</feature>
<keyword evidence="1" id="KW-0175">Coiled coil</keyword>
<dbReference type="Proteomes" id="UP001187415">
    <property type="component" value="Unassembled WGS sequence"/>
</dbReference>
<sequence length="2465" mass="294274">MKEHQLLEKEKFLEILKVKLQQLNERMIDNVNDKFNTLEQQNEGVVTLVNYLEQKHKCLDEQKEYITSYSEMLQKEKEGLMHMLQKIIHKEAMQNQLEQELLLEKKYLETLKEGLKEDIDNLKREKNVIYKEKLDFEQMTLNIQDQMLILEKELREKMDKLEITRSDLQMTKSNVDLLLTVFKSEKPDIEGLTLQVETVRHKLVNVMNMNVIKQREQQLKQDDINRQTQELQSSQQTLTAQREELKILSKDLNYKKQELEDALKNIKEERDQLSQKESDIDRERDMLLNEQDGLEAERRELKMKEDQIIEKERFLEILRVKLKQLNNRTTDNITNKFTTFKQQSEGVVTLVGNLEQIHKSLDDQKGYITFYSEMLKSEKEGLACMLRMIICKEAIQNQLEQELLLEKQDLEALKEGLQEDIGNFEREKNVIIKDRTVINKEKLDFKEITLNIHEQMQSLEVELREEMDKLEITKSDLQTTKEQTDHLLTETEKREKLDILRRDLSNDKREVENDMKIIKEERDQLRQIQSDIDTERDILLNEQHKLKTERSALKMKEHQLLEKEKFLEILKVKLQQLNERMIDNVNDKFNTLEQQNEGVVTLVNYLEQKHKCLDEQKEYITSYSEMLQKEKEGLMHMLQKIIHKEAMQNQLEQELLLEKKYLETLKEGLKEDIDNLKREKNVIYKEKLDFEQMTLNIQDQMLILEKELREKMDKLEITRSDLQMTKSNVDLLLTVFKSEKPDIEGLTLQVETVRHKLVNVMNMNVIKQREKQLKQDDINRQTQELQSSQQTLTAQREELEILSKDLNYKKQELEDALKNIKEERDQLSQKESDIDRERDMLLNEQDGLEAERRELKMKEDQIIEKERFLEILRVKLKQLNNRTTDNITNKFTTFKQQSEGVVTLVGNLEQIHKSLDDQKGYITFYSEMLKSEKEGLACMLRMIICKEAIQNQLEQELLLEKQDLEALKEGLQEDIGNFEREKNVIIKDRTVINKEKLDFKEITLNIHEQMQSLEVELREEMDKLEITKSDLQTTKEQTDHLLTETESEKIKIQDLTLQADTVKYKLVNVMNMIVLRQKEQQLQQADFNRQTQELQSRQTTLMIEREKLDILRKDLSNDKREVENDMKIIKEERDQLRQIQSDIDTERDILLNEQHKLKTERSALKMKEHQLLEKEKFFEILRVKLQQLNERMTDNINNTFTTMEQQTEGVVTLISGLEQKHKSLDEQKESITSYSEMLKKEKEGLTNIRRMIIHKEAFQNQLEQQLLLEKQYHETLNKQVNEDISNLKREKIVVNKKKVDFEQMTFNIQDQMLSLEKALREKMDKLEITKSDLEMAKDHAGLLLTDIKTEKSNIQGLTLQVDKVKYKLVNVKNIIVLKQNEQQLKQDDIYRQTQELQSSQQTLTAEREELELLSKDLNYKKQELEDALKNIKEERDQLSQKESDIDRKRDMLLNGQDELQAEQFDLKIKEHQLLEKEKFLEILKVKLQQLNERMIDNINDKFNTLEQQNEGVVTFVNYLEQKHKCLDEQKEYITSYSEMLQKEKEGLMLMLQMIINKEAIQNQLEQQLLLERKNLETLKEGLKEDIDNLKREKNVINKEKLDFEQMTLNIQDQMLILEKELREKMDKLEITRSDLQMIKSNVDLLLTVFKSEKPDIEGLTLQVETVRHKLVNVMNMNVIKQREQQLKQDDINRQTQELQSRQQTLTAQREEVEFLRKDLNYKKQKLEDALKNIKEERDQLSQKESDIDRERHMLLNAQVGLKAEHFDLKMKEHQLMEKEKFLEILKVKLQQLNERMIDNVNNKFTTLEQQSEGVVTFVNGLEQKHKSLDEQKEYITSYFEMLLKEKEGLMHMLQMIIQKEAIQNQLEQQLLLERKYLETLKEGLKEDIDNLKREKNVIYKEKLDFEQMTLNIQDQMLILEKELREKMDKLEITRSDLQMTKSNVDLLLTVFKSEKPDIEGLTLQVETVRHKLVNVMNMNAIKQREQQLKQDDINRQTQELQSSQQTITAEREELEILSKDLNYKKQELEDALKNIKEERDQLSQRESDIDRERHMLLNEQDGLEAERRELKMKEDQIIEKERFLEILRVKLKQLNNRTTDNITNKFTTFKQQSEGVVTLVGNLEQIHKSLDDQKGYITFYSEMLKSEKEGLACMLRMIICKEAIQNQLEQELLLEKQDLEALKEGLQEDIGNFEREKNVIIKDRTVINKEKLDFKEITLNIHEQMQSLEVELKEEMDKLEITKSDLQTTKEQTDHLLTETESETIKIQDLTLQADTVKYKLVNVMNMIVLQQKEQQLQQADFNRQTQELQSRQTTLMIEREKLDILRRDLSNDKQEVENDMKIIKEERDQLRQIQSDIDRERDMLLNEQHKSKTERSALKMKEHQLLEKEKFLEILRVKLQQLNERMIDNINNKFTTIEQQAEGVVNLVNGLEQKHKFLDEQKEYIPSYSEMLQMEKEGLRKFAE</sequence>
<dbReference type="EMBL" id="JAUPFM010000015">
    <property type="protein sequence ID" value="KAK2828934.1"/>
    <property type="molecule type" value="Genomic_DNA"/>
</dbReference>
<dbReference type="PANTHER" id="PTHR35378:SF3">
    <property type="match status" value="1"/>
</dbReference>
<feature type="coiled-coil region" evidence="1">
    <location>
        <begin position="1270"/>
        <end position="1336"/>
    </location>
</feature>
<feature type="coiled-coil region" evidence="1">
    <location>
        <begin position="1561"/>
        <end position="1638"/>
    </location>
</feature>
<feature type="coiled-coil region" evidence="1">
    <location>
        <begin position="950"/>
        <end position="981"/>
    </location>
</feature>
<feature type="coiled-coil region" evidence="1">
    <location>
        <begin position="2165"/>
        <end position="2196"/>
    </location>
</feature>
<proteinExistence type="predicted"/>
<evidence type="ECO:0000256" key="1">
    <source>
        <dbReference type="SAM" id="Coils"/>
    </source>
</evidence>
<feature type="coiled-coil region" evidence="1">
    <location>
        <begin position="1874"/>
        <end position="1940"/>
    </location>
</feature>
<dbReference type="PANTHER" id="PTHR35378">
    <property type="entry name" value="UNNAMED PRODUCT"/>
    <property type="match status" value="1"/>
</dbReference>
<feature type="coiled-coil region" evidence="1">
    <location>
        <begin position="1396"/>
        <end position="1493"/>
    </location>
</feature>
<feature type="coiled-coil region" evidence="1">
    <location>
        <begin position="1007"/>
        <end position="1037"/>
    </location>
</feature>
<comment type="caution">
    <text evidence="2">The sequence shown here is derived from an EMBL/GenBank/DDBJ whole genome shotgun (WGS) entry which is preliminary data.</text>
</comment>
<feature type="coiled-coil region" evidence="1">
    <location>
        <begin position="1075"/>
        <end position="1149"/>
    </location>
</feature>
<feature type="coiled-coil region" evidence="1">
    <location>
        <begin position="453"/>
        <end position="580"/>
    </location>
</feature>
<feature type="coiled-coil region" evidence="1">
    <location>
        <begin position="1993"/>
        <end position="2097"/>
    </location>
</feature>
<name>A0AA88M2D2_CHASR</name>
<feature type="coiled-coil region" evidence="1">
    <location>
        <begin position="105"/>
        <end position="171"/>
    </location>
</feature>
<evidence type="ECO:0000313" key="2">
    <source>
        <dbReference type="EMBL" id="KAK2828934.1"/>
    </source>
</evidence>
<gene>
    <name evidence="2" type="ORF">Q5P01_019968</name>
</gene>